<feature type="domain" description="DUF6824" evidence="2">
    <location>
        <begin position="3"/>
        <end position="60"/>
    </location>
</feature>
<sequence>MKAPSRIAKSVVITNLVNSIRDSATEQGGGGFVRFDSSSGLWYEVGEKIARDKVGQALRDAARLQSEKRKSITIDSSSSSSSSSHPHRDDGRFPLAEPSITPSTTPDNTVAMVKQERSGQSVLKWTHNEDSERLSPSSAPTIAKNDSGADNNSSSFWFRQNTTAMPRTRGTTQHSSTTDEEVMAAFAESLEGDISSHNQRHQQQARTGSPSIMLFSSERVLSPLPSSSIPSSSSLEGIEAADALLEWFENDI</sequence>
<evidence type="ECO:0000259" key="2">
    <source>
        <dbReference type="Pfam" id="PF20710"/>
    </source>
</evidence>
<feature type="compositionally biased region" description="Basic and acidic residues" evidence="1">
    <location>
        <begin position="62"/>
        <end position="72"/>
    </location>
</feature>
<accession>A0AAD2FG17</accession>
<dbReference type="Pfam" id="PF20710">
    <property type="entry name" value="DUF6824"/>
    <property type="match status" value="1"/>
</dbReference>
<keyword evidence="4" id="KW-1185">Reference proteome</keyword>
<evidence type="ECO:0000256" key="1">
    <source>
        <dbReference type="SAM" id="MobiDB-lite"/>
    </source>
</evidence>
<dbReference type="Proteomes" id="UP001295423">
    <property type="component" value="Unassembled WGS sequence"/>
</dbReference>
<protein>
    <recommendedName>
        <fullName evidence="2">DUF6824 domain-containing protein</fullName>
    </recommendedName>
</protein>
<gene>
    <name evidence="3" type="ORF">CYCCA115_LOCUS1217</name>
</gene>
<dbReference type="AlphaFoldDB" id="A0AAD2FG17"/>
<name>A0AAD2FG17_9STRA</name>
<dbReference type="InterPro" id="IPR049227">
    <property type="entry name" value="DUF6824"/>
</dbReference>
<dbReference type="EMBL" id="CAKOGP040000003">
    <property type="protein sequence ID" value="CAJ1926452.1"/>
    <property type="molecule type" value="Genomic_DNA"/>
</dbReference>
<evidence type="ECO:0000313" key="4">
    <source>
        <dbReference type="Proteomes" id="UP001295423"/>
    </source>
</evidence>
<reference evidence="3" key="1">
    <citation type="submission" date="2023-08" db="EMBL/GenBank/DDBJ databases">
        <authorList>
            <person name="Audoor S."/>
            <person name="Bilcke G."/>
        </authorList>
    </citation>
    <scope>NUCLEOTIDE SEQUENCE</scope>
</reference>
<evidence type="ECO:0000313" key="3">
    <source>
        <dbReference type="EMBL" id="CAJ1926452.1"/>
    </source>
</evidence>
<feature type="compositionally biased region" description="Polar residues" evidence="1">
    <location>
        <begin position="148"/>
        <end position="176"/>
    </location>
</feature>
<organism evidence="3 4">
    <name type="scientific">Cylindrotheca closterium</name>
    <dbReference type="NCBI Taxonomy" id="2856"/>
    <lineage>
        <taxon>Eukaryota</taxon>
        <taxon>Sar</taxon>
        <taxon>Stramenopiles</taxon>
        <taxon>Ochrophyta</taxon>
        <taxon>Bacillariophyta</taxon>
        <taxon>Bacillariophyceae</taxon>
        <taxon>Bacillariophycidae</taxon>
        <taxon>Bacillariales</taxon>
        <taxon>Bacillariaceae</taxon>
        <taxon>Cylindrotheca</taxon>
    </lineage>
</organism>
<comment type="caution">
    <text evidence="3">The sequence shown here is derived from an EMBL/GenBank/DDBJ whole genome shotgun (WGS) entry which is preliminary data.</text>
</comment>
<proteinExistence type="predicted"/>
<feature type="region of interest" description="Disordered" evidence="1">
    <location>
        <begin position="62"/>
        <end position="178"/>
    </location>
</feature>